<dbReference type="AlphaFoldDB" id="A0AAW0DKQ3"/>
<organism evidence="1 2">
    <name type="scientific">Favolaschia claudopus</name>
    <dbReference type="NCBI Taxonomy" id="2862362"/>
    <lineage>
        <taxon>Eukaryota</taxon>
        <taxon>Fungi</taxon>
        <taxon>Dikarya</taxon>
        <taxon>Basidiomycota</taxon>
        <taxon>Agaricomycotina</taxon>
        <taxon>Agaricomycetes</taxon>
        <taxon>Agaricomycetidae</taxon>
        <taxon>Agaricales</taxon>
        <taxon>Marasmiineae</taxon>
        <taxon>Mycenaceae</taxon>
        <taxon>Favolaschia</taxon>
    </lineage>
</organism>
<protein>
    <submittedName>
        <fullName evidence="1">Uncharacterized protein</fullName>
    </submittedName>
</protein>
<accession>A0AAW0DKQ3</accession>
<dbReference type="Proteomes" id="UP001362999">
    <property type="component" value="Unassembled WGS sequence"/>
</dbReference>
<name>A0AAW0DKQ3_9AGAR</name>
<reference evidence="1 2" key="1">
    <citation type="journal article" date="2024" name="J Genomics">
        <title>Draft genome sequencing and assembly of Favolaschia claudopus CIRM-BRFM 2984 isolated from oak limbs.</title>
        <authorList>
            <person name="Navarro D."/>
            <person name="Drula E."/>
            <person name="Chaduli D."/>
            <person name="Cazenave R."/>
            <person name="Ahrendt S."/>
            <person name="Wang J."/>
            <person name="Lipzen A."/>
            <person name="Daum C."/>
            <person name="Barry K."/>
            <person name="Grigoriev I.V."/>
            <person name="Favel A."/>
            <person name="Rosso M.N."/>
            <person name="Martin F."/>
        </authorList>
    </citation>
    <scope>NUCLEOTIDE SEQUENCE [LARGE SCALE GENOMIC DNA]</scope>
    <source>
        <strain evidence="1 2">CIRM-BRFM 2984</strain>
    </source>
</reference>
<comment type="caution">
    <text evidence="1">The sequence shown here is derived from an EMBL/GenBank/DDBJ whole genome shotgun (WGS) entry which is preliminary data.</text>
</comment>
<dbReference type="EMBL" id="JAWWNJ010000007">
    <property type="protein sequence ID" value="KAK7052257.1"/>
    <property type="molecule type" value="Genomic_DNA"/>
</dbReference>
<evidence type="ECO:0000313" key="1">
    <source>
        <dbReference type="EMBL" id="KAK7052257.1"/>
    </source>
</evidence>
<sequence length="86" mass="8831">MSPLHRHSRHSALFCGRPVLGSQPTAGGTNQCTGGGTTISGSDSADCHVVGIGSDEVGFKVIQDQGPPFAEFACECTLPTSAIELE</sequence>
<gene>
    <name evidence="1" type="ORF">R3P38DRAFT_2859417</name>
</gene>
<evidence type="ECO:0000313" key="2">
    <source>
        <dbReference type="Proteomes" id="UP001362999"/>
    </source>
</evidence>
<proteinExistence type="predicted"/>
<keyword evidence="2" id="KW-1185">Reference proteome</keyword>